<proteinExistence type="predicted"/>
<evidence type="ECO:0000313" key="1">
    <source>
        <dbReference type="EMBL" id="TMM28692.1"/>
    </source>
</evidence>
<keyword evidence="2" id="KW-1185">Reference proteome</keyword>
<reference evidence="1 2" key="1">
    <citation type="submission" date="2019-05" db="EMBL/GenBank/DDBJ databases">
        <title>Polaribacter aestuariivivens sp. nov., isolated from a tidal flat.</title>
        <authorList>
            <person name="Yoon J.-H."/>
        </authorList>
    </citation>
    <scope>NUCLEOTIDE SEQUENCE [LARGE SCALE GENOMIC DNA]</scope>
    <source>
        <strain evidence="1 2">DBTF-3</strain>
    </source>
</reference>
<dbReference type="AlphaFoldDB" id="A0A5S3N1Q1"/>
<dbReference type="OrthoDB" id="1271679at2"/>
<name>A0A5S3N1Q1_9FLAO</name>
<evidence type="ECO:0000313" key="2">
    <source>
        <dbReference type="Proteomes" id="UP000307140"/>
    </source>
</evidence>
<sequence length="121" mass="14383">MNKRPVINNVVNEKMTEMEIFQNKTLRPVIKMQHDLLISAFKNYLQKRKVVFLELTDQKKKSKIANIFKTDNNYKNINLGFIIGHFSEDEFNFYTKNSSEINRRILQIISQRVKDSLLEMA</sequence>
<gene>
    <name evidence="1" type="ORF">FDT66_13480</name>
</gene>
<comment type="caution">
    <text evidence="1">The sequence shown here is derived from an EMBL/GenBank/DDBJ whole genome shotgun (WGS) entry which is preliminary data.</text>
</comment>
<dbReference type="EMBL" id="VANR01000008">
    <property type="protein sequence ID" value="TMM28692.1"/>
    <property type="molecule type" value="Genomic_DNA"/>
</dbReference>
<accession>A0A5S3N1Q1</accession>
<dbReference type="Proteomes" id="UP000307140">
    <property type="component" value="Unassembled WGS sequence"/>
</dbReference>
<protein>
    <submittedName>
        <fullName evidence="1">Glyoxalase</fullName>
    </submittedName>
</protein>
<organism evidence="1 2">
    <name type="scientific">Polaribacter aestuariivivens</name>
    <dbReference type="NCBI Taxonomy" id="2304626"/>
    <lineage>
        <taxon>Bacteria</taxon>
        <taxon>Pseudomonadati</taxon>
        <taxon>Bacteroidota</taxon>
        <taxon>Flavobacteriia</taxon>
        <taxon>Flavobacteriales</taxon>
        <taxon>Flavobacteriaceae</taxon>
    </lineage>
</organism>